<dbReference type="SUPFAM" id="SSF52343">
    <property type="entry name" value="Ferredoxin reductase-like, C-terminal NADP-linked domain"/>
    <property type="match status" value="1"/>
</dbReference>
<dbReference type="GO" id="GO:0009055">
    <property type="term" value="F:electron transfer activity"/>
    <property type="evidence" value="ECO:0007669"/>
    <property type="project" value="UniProtKB-UniRule"/>
</dbReference>
<dbReference type="InterPro" id="IPR008333">
    <property type="entry name" value="Cbr1-like_FAD-bd_dom"/>
</dbReference>
<comment type="subunit">
    <text evidence="3 15">Heterotetramer of 2 PyrK and 2 PyrD type B subunits.</text>
</comment>
<feature type="binding site" evidence="15 16">
    <location>
        <begin position="77"/>
        <end position="79"/>
    </location>
    <ligand>
        <name>FAD</name>
        <dbReference type="ChEBI" id="CHEBI:57692"/>
    </ligand>
</feature>
<comment type="function">
    <text evidence="15">Responsible for channeling the electrons from the oxidation of dihydroorotate from the FMN redox center in the PyrD type B subunit to the ultimate electron acceptor NAD(+).</text>
</comment>
<dbReference type="EMBL" id="FOBM01000001">
    <property type="protein sequence ID" value="SEL95396.1"/>
    <property type="molecule type" value="Genomic_DNA"/>
</dbReference>
<feature type="binding site" evidence="15 17">
    <location>
        <position position="255"/>
    </location>
    <ligand>
        <name>[2Fe-2S] cluster</name>
        <dbReference type="ChEBI" id="CHEBI:190135"/>
    </ligand>
</feature>
<feature type="binding site" evidence="15 17">
    <location>
        <position position="239"/>
    </location>
    <ligand>
        <name>[2Fe-2S] cluster</name>
        <dbReference type="ChEBI" id="CHEBI:190135"/>
    </ligand>
</feature>
<dbReference type="Pfam" id="PF00175">
    <property type="entry name" value="NAD_binding_1"/>
    <property type="match status" value="1"/>
</dbReference>
<dbReference type="InterPro" id="IPR012165">
    <property type="entry name" value="Cyt_c3_hydrogenase_gsu"/>
</dbReference>
<evidence type="ECO:0000256" key="17">
    <source>
        <dbReference type="PIRSR" id="PIRSR006816-2"/>
    </source>
</evidence>
<dbReference type="NCBIfam" id="NF000799">
    <property type="entry name" value="PRK00054.1-4"/>
    <property type="match status" value="1"/>
</dbReference>
<comment type="cofactor">
    <cofactor evidence="17">
        <name>[2Fe-2S] cluster</name>
        <dbReference type="ChEBI" id="CHEBI:190135"/>
    </cofactor>
    <text evidence="17">Binds 1 [2Fe-2S] cluster per subunit.</text>
</comment>
<comment type="cofactor">
    <cofactor evidence="15 16">
        <name>FAD</name>
        <dbReference type="ChEBI" id="CHEBI:57692"/>
    </cofactor>
    <text evidence="15 16">Binds 1 FAD per subunit.</text>
</comment>
<evidence type="ECO:0000256" key="12">
    <source>
        <dbReference type="ARBA" id="ARBA00023014"/>
    </source>
</evidence>
<dbReference type="Proteomes" id="UP000182764">
    <property type="component" value="Unassembled WGS sequence"/>
</dbReference>
<dbReference type="AlphaFoldDB" id="A0A1H7UF21"/>
<keyword evidence="11 15" id="KW-0408">Iron</keyword>
<dbReference type="Pfam" id="PF10418">
    <property type="entry name" value="DHODB_Fe-S_bind"/>
    <property type="match status" value="1"/>
</dbReference>
<reference evidence="19 20" key="1">
    <citation type="submission" date="2016-10" db="EMBL/GenBank/DDBJ databases">
        <authorList>
            <person name="de Groot N.N."/>
        </authorList>
    </citation>
    <scope>NUCLEOTIDE SEQUENCE [LARGE SCALE GENOMIC DNA]</scope>
    <source>
        <strain evidence="19 20">VTM1R29</strain>
    </source>
</reference>
<dbReference type="GO" id="GO:0046872">
    <property type="term" value="F:metal ion binding"/>
    <property type="evidence" value="ECO:0007669"/>
    <property type="project" value="UniProtKB-KW"/>
</dbReference>
<dbReference type="FunFam" id="2.10.240.10:FF:000001">
    <property type="entry name" value="Dihydroorotate dehydrogenase B (NAD(+)), electron transfer subunit"/>
    <property type="match status" value="1"/>
</dbReference>
<evidence type="ECO:0000256" key="3">
    <source>
        <dbReference type="ARBA" id="ARBA00011669"/>
    </source>
</evidence>
<dbReference type="PRINTS" id="PR00409">
    <property type="entry name" value="PHDIOXRDTASE"/>
</dbReference>
<keyword evidence="8 15" id="KW-0274">FAD</keyword>
<evidence type="ECO:0000256" key="13">
    <source>
        <dbReference type="ARBA" id="ARBA00069792"/>
    </source>
</evidence>
<evidence type="ECO:0000256" key="2">
    <source>
        <dbReference type="ARBA" id="ARBA00006422"/>
    </source>
</evidence>
<evidence type="ECO:0000259" key="18">
    <source>
        <dbReference type="PROSITE" id="PS51384"/>
    </source>
</evidence>
<dbReference type="Pfam" id="PF00970">
    <property type="entry name" value="FAD_binding_6"/>
    <property type="match status" value="1"/>
</dbReference>
<dbReference type="InterPro" id="IPR001433">
    <property type="entry name" value="OxRdtase_FAD/NAD-bd"/>
</dbReference>
<evidence type="ECO:0000256" key="5">
    <source>
        <dbReference type="ARBA" id="ARBA00022630"/>
    </source>
</evidence>
<evidence type="ECO:0000256" key="16">
    <source>
        <dbReference type="PIRSR" id="PIRSR006816-1"/>
    </source>
</evidence>
<dbReference type="InterPro" id="IPR017938">
    <property type="entry name" value="Riboflavin_synthase-like_b-brl"/>
</dbReference>
<keyword evidence="9 15" id="KW-0665">Pyrimidine biosynthesis</keyword>
<dbReference type="GO" id="GO:0044205">
    <property type="term" value="P:'de novo' UMP biosynthetic process"/>
    <property type="evidence" value="ECO:0007669"/>
    <property type="project" value="UniProtKB-UniRule"/>
</dbReference>
<dbReference type="PIRSF" id="PIRSF006816">
    <property type="entry name" value="Cyc3_hyd_g"/>
    <property type="match status" value="1"/>
</dbReference>
<evidence type="ECO:0000256" key="15">
    <source>
        <dbReference type="HAMAP-Rule" id="MF_01211"/>
    </source>
</evidence>
<proteinExistence type="inferred from homology"/>
<feature type="binding site" evidence="15 17">
    <location>
        <position position="231"/>
    </location>
    <ligand>
        <name>[2Fe-2S] cluster</name>
        <dbReference type="ChEBI" id="CHEBI:190135"/>
    </ligand>
</feature>
<evidence type="ECO:0000256" key="4">
    <source>
        <dbReference type="ARBA" id="ARBA00022448"/>
    </source>
</evidence>
<dbReference type="InterPro" id="IPR019480">
    <property type="entry name" value="Dihydroorotate_DH_Fe-S-bd"/>
</dbReference>
<dbReference type="UniPathway" id="UPA00070">
    <property type="reaction ID" value="UER00945"/>
</dbReference>
<dbReference type="GO" id="GO:0050660">
    <property type="term" value="F:flavin adenine dinucleotide binding"/>
    <property type="evidence" value="ECO:0007669"/>
    <property type="project" value="InterPro"/>
</dbReference>
<keyword evidence="10 15" id="KW-0249">Electron transport</keyword>
<evidence type="ECO:0000256" key="11">
    <source>
        <dbReference type="ARBA" id="ARBA00023004"/>
    </source>
</evidence>
<feature type="binding site" evidence="15 16">
    <location>
        <begin position="84"/>
        <end position="85"/>
    </location>
    <ligand>
        <name>FAD</name>
        <dbReference type="ChEBI" id="CHEBI:57692"/>
    </ligand>
</feature>
<keyword evidence="6 15" id="KW-0001">2Fe-2S</keyword>
<keyword evidence="4 15" id="KW-0813">Transport</keyword>
<dbReference type="InterPro" id="IPR050353">
    <property type="entry name" value="PyrK_electron_transfer"/>
</dbReference>
<evidence type="ECO:0000256" key="8">
    <source>
        <dbReference type="ARBA" id="ARBA00022827"/>
    </source>
</evidence>
<protein>
    <recommendedName>
        <fullName evidence="13 15">Dihydroorotate dehydrogenase B (NAD(+)), electron transfer subunit</fullName>
    </recommendedName>
    <alternativeName>
        <fullName evidence="14 15">Dihydroorotate oxidase B, electron transfer subunit</fullName>
    </alternativeName>
</protein>
<dbReference type="PANTHER" id="PTHR43513:SF3">
    <property type="entry name" value="DIHYDROOROTATE DEHYDROGENASE B (NAD(+)), ELECTRON TRANSFER SUBUNIT-RELATED"/>
    <property type="match status" value="1"/>
</dbReference>
<feature type="binding site" evidence="15 17">
    <location>
        <position position="236"/>
    </location>
    <ligand>
        <name>[2Fe-2S] cluster</name>
        <dbReference type="ChEBI" id="CHEBI:190135"/>
    </ligand>
</feature>
<comment type="pathway">
    <text evidence="1 15">Pyrimidine metabolism; UMP biosynthesis via de novo pathway; orotate from (S)-dihydroorotate (NAD(+) route): step 1/1.</text>
</comment>
<gene>
    <name evidence="15" type="primary">pyrK</name>
    <name evidence="19" type="ORF">SAMN04487839_101414</name>
</gene>
<evidence type="ECO:0000256" key="7">
    <source>
        <dbReference type="ARBA" id="ARBA00022723"/>
    </source>
</evidence>
<evidence type="ECO:0000256" key="14">
    <source>
        <dbReference type="ARBA" id="ARBA00082223"/>
    </source>
</evidence>
<evidence type="ECO:0000256" key="6">
    <source>
        <dbReference type="ARBA" id="ARBA00022714"/>
    </source>
</evidence>
<dbReference type="CDD" id="cd06218">
    <property type="entry name" value="DHOD_e_trans"/>
    <property type="match status" value="1"/>
</dbReference>
<dbReference type="NCBIfam" id="NF000797">
    <property type="entry name" value="PRK00054.1-2"/>
    <property type="match status" value="1"/>
</dbReference>
<dbReference type="PROSITE" id="PS51384">
    <property type="entry name" value="FAD_FR"/>
    <property type="match status" value="1"/>
</dbReference>
<dbReference type="PANTHER" id="PTHR43513">
    <property type="entry name" value="DIHYDROOROTATE DEHYDROGENASE B (NAD(+)), ELECTRON TRANSFER SUBUNIT"/>
    <property type="match status" value="1"/>
</dbReference>
<dbReference type="RefSeq" id="WP_074595325.1">
    <property type="nucleotide sequence ID" value="NZ_FNUH01000002.1"/>
</dbReference>
<feature type="binding site" evidence="15 16">
    <location>
        <begin position="60"/>
        <end position="63"/>
    </location>
    <ligand>
        <name>FAD</name>
        <dbReference type="ChEBI" id="CHEBI:57692"/>
    </ligand>
</feature>
<dbReference type="GO" id="GO:0016491">
    <property type="term" value="F:oxidoreductase activity"/>
    <property type="evidence" value="ECO:0007669"/>
    <property type="project" value="InterPro"/>
</dbReference>
<dbReference type="SUPFAM" id="SSF63380">
    <property type="entry name" value="Riboflavin synthase domain-like"/>
    <property type="match status" value="1"/>
</dbReference>
<keyword evidence="7 15" id="KW-0479">Metal-binding</keyword>
<evidence type="ECO:0000256" key="9">
    <source>
        <dbReference type="ARBA" id="ARBA00022975"/>
    </source>
</evidence>
<dbReference type="GO" id="GO:0051537">
    <property type="term" value="F:2 iron, 2 sulfur cluster binding"/>
    <property type="evidence" value="ECO:0007669"/>
    <property type="project" value="UniProtKB-KW"/>
</dbReference>
<feature type="domain" description="FAD-binding FR-type" evidence="18">
    <location>
        <begin position="11"/>
        <end position="109"/>
    </location>
</feature>
<evidence type="ECO:0000313" key="20">
    <source>
        <dbReference type="Proteomes" id="UP000182764"/>
    </source>
</evidence>
<dbReference type="InterPro" id="IPR023455">
    <property type="entry name" value="Dihydroorotate_DHASE_ETsu"/>
</dbReference>
<organism evidence="19 20">
    <name type="scientific">Streptococcus gallolyticus</name>
    <dbReference type="NCBI Taxonomy" id="315405"/>
    <lineage>
        <taxon>Bacteria</taxon>
        <taxon>Bacillati</taxon>
        <taxon>Bacillota</taxon>
        <taxon>Bacilli</taxon>
        <taxon>Lactobacillales</taxon>
        <taxon>Streptococcaceae</taxon>
        <taxon>Streptococcus</taxon>
    </lineage>
</organism>
<sequence length="268" mass="29047">MNPSCKNKPLVLKEDLLIVSQREIAPRIFEMTLSGEMVLDMTPGQFLHLRVPDPSKLLRRPISICQIDKVNKVATIVYRVERAGTAILSQMKAGDRVDTMGPQGNGFDLSVVTSGQKALLIGGGIGVPPLVETAKQLVAKGVDVTSVLGFANKEAVILEEELSAYGKVYVTTDDGSYGIKGYVSTVVDDLVQNETYDAIYSCGAPGMLKYVDQKFENHPHAYLSMESRMACGMGACYACVVHLKNAQEAANKRVCEDGPVFETGKIIL</sequence>
<keyword evidence="5 15" id="KW-0285">Flavoprotein</keyword>
<dbReference type="InterPro" id="IPR037117">
    <property type="entry name" value="Dihydroorotate_DH_ele_sf"/>
</dbReference>
<dbReference type="HAMAP" id="MF_01211">
    <property type="entry name" value="DHODB_Fe_S_bind"/>
    <property type="match status" value="1"/>
</dbReference>
<dbReference type="InterPro" id="IPR039261">
    <property type="entry name" value="FNR_nucleotide-bd"/>
</dbReference>
<keyword evidence="12 15" id="KW-0411">Iron-sulfur</keyword>
<dbReference type="Gene3D" id="2.40.30.10">
    <property type="entry name" value="Translation factors"/>
    <property type="match status" value="1"/>
</dbReference>
<dbReference type="InterPro" id="IPR017927">
    <property type="entry name" value="FAD-bd_FR_type"/>
</dbReference>
<comment type="similarity">
    <text evidence="2 15">Belongs to the PyrK family.</text>
</comment>
<evidence type="ECO:0000256" key="1">
    <source>
        <dbReference type="ARBA" id="ARBA00004715"/>
    </source>
</evidence>
<comment type="cofactor">
    <cofactor evidence="15">
        <name>[2Fe-2S] cluster</name>
        <dbReference type="ChEBI" id="CHEBI:190135"/>
    </cofactor>
    <text evidence="15">Binds 1 [2Fe-2S] cluster per subunit.</text>
</comment>
<evidence type="ECO:0000313" key="19">
    <source>
        <dbReference type="EMBL" id="SEL95396.1"/>
    </source>
</evidence>
<dbReference type="Gene3D" id="2.10.240.10">
    <property type="entry name" value="Dihydroorotate dehydrogenase, electron transfer subunit"/>
    <property type="match status" value="1"/>
</dbReference>
<evidence type="ECO:0000256" key="10">
    <source>
        <dbReference type="ARBA" id="ARBA00022982"/>
    </source>
</evidence>
<name>A0A1H7UF21_9STRE</name>
<dbReference type="Gene3D" id="3.40.50.80">
    <property type="entry name" value="Nucleotide-binding domain of ferredoxin-NADP reductase (FNR) module"/>
    <property type="match status" value="1"/>
</dbReference>
<accession>A0A1H7UF21</accession>